<evidence type="ECO:0000313" key="5">
    <source>
        <dbReference type="Proteomes" id="UP000823896"/>
    </source>
</evidence>
<dbReference type="AlphaFoldDB" id="A0A9D2SWF4"/>
<protein>
    <recommendedName>
        <fullName evidence="2">Phosphoesterase</fullName>
        <ecNumber evidence="2">3.1.4.-</ecNumber>
    </recommendedName>
</protein>
<dbReference type="PANTHER" id="PTHR11124">
    <property type="entry name" value="VACUOLAR SORTING PROTEIN VPS29"/>
    <property type="match status" value="1"/>
</dbReference>
<dbReference type="EMBL" id="DWWM01000044">
    <property type="protein sequence ID" value="HJC36899.1"/>
    <property type="molecule type" value="Genomic_DNA"/>
</dbReference>
<proteinExistence type="inferred from homology"/>
<comment type="caution">
    <text evidence="4">The sequence shown here is derived from an EMBL/GenBank/DDBJ whole genome shotgun (WGS) entry which is preliminary data.</text>
</comment>
<dbReference type="Pfam" id="PF12850">
    <property type="entry name" value="Metallophos_2"/>
    <property type="match status" value="1"/>
</dbReference>
<accession>A0A9D2SWF4</accession>
<dbReference type="SUPFAM" id="SSF56300">
    <property type="entry name" value="Metallo-dependent phosphatases"/>
    <property type="match status" value="1"/>
</dbReference>
<dbReference type="GO" id="GO:0046872">
    <property type="term" value="F:metal ion binding"/>
    <property type="evidence" value="ECO:0007669"/>
    <property type="project" value="UniProtKB-KW"/>
</dbReference>
<name>A0A9D2SWF4_9FIRM</name>
<dbReference type="NCBIfam" id="TIGR00040">
    <property type="entry name" value="yfcE"/>
    <property type="match status" value="1"/>
</dbReference>
<evidence type="ECO:0000259" key="3">
    <source>
        <dbReference type="Pfam" id="PF12850"/>
    </source>
</evidence>
<dbReference type="EC" id="3.1.4.-" evidence="2"/>
<reference evidence="4" key="1">
    <citation type="journal article" date="2021" name="PeerJ">
        <title>Extensive microbial diversity within the chicken gut microbiome revealed by metagenomics and culture.</title>
        <authorList>
            <person name="Gilroy R."/>
            <person name="Ravi A."/>
            <person name="Getino M."/>
            <person name="Pursley I."/>
            <person name="Horton D.L."/>
            <person name="Alikhan N.F."/>
            <person name="Baker D."/>
            <person name="Gharbi K."/>
            <person name="Hall N."/>
            <person name="Watson M."/>
            <person name="Adriaenssens E.M."/>
            <person name="Foster-Nyarko E."/>
            <person name="Jarju S."/>
            <person name="Secka A."/>
            <person name="Antonio M."/>
            <person name="Oren A."/>
            <person name="Chaudhuri R.R."/>
            <person name="La Ragione R."/>
            <person name="Hildebrand F."/>
            <person name="Pallen M.J."/>
        </authorList>
    </citation>
    <scope>NUCLEOTIDE SEQUENCE</scope>
    <source>
        <strain evidence="4">CHK187-11901</strain>
    </source>
</reference>
<dbReference type="InterPro" id="IPR000979">
    <property type="entry name" value="Phosphodiesterase_MJ0936/Vps29"/>
</dbReference>
<dbReference type="CDD" id="cd00841">
    <property type="entry name" value="MPP_YfcE"/>
    <property type="match status" value="1"/>
</dbReference>
<reference evidence="4" key="2">
    <citation type="submission" date="2021-04" db="EMBL/GenBank/DDBJ databases">
        <authorList>
            <person name="Gilroy R."/>
        </authorList>
    </citation>
    <scope>NUCLEOTIDE SEQUENCE</scope>
    <source>
        <strain evidence="4">CHK187-11901</strain>
    </source>
</reference>
<comment type="cofactor">
    <cofactor evidence="2">
        <name>a divalent metal cation</name>
        <dbReference type="ChEBI" id="CHEBI:60240"/>
    </cofactor>
</comment>
<comment type="similarity">
    <text evidence="1 2">Belongs to the metallophosphoesterase superfamily. YfcE family.</text>
</comment>
<dbReference type="GO" id="GO:0016787">
    <property type="term" value="F:hydrolase activity"/>
    <property type="evidence" value="ECO:0007669"/>
    <property type="project" value="UniProtKB-UniRule"/>
</dbReference>
<dbReference type="Proteomes" id="UP000823896">
    <property type="component" value="Unassembled WGS sequence"/>
</dbReference>
<dbReference type="InterPro" id="IPR024654">
    <property type="entry name" value="Calcineurin-like_PHP_lpxH"/>
</dbReference>
<feature type="domain" description="Calcineurin-like phosphoesterase" evidence="3">
    <location>
        <begin position="1"/>
        <end position="141"/>
    </location>
</feature>
<organism evidence="4 5">
    <name type="scientific">Candidatus Merdibacter merdavium</name>
    <dbReference type="NCBI Taxonomy" id="2838692"/>
    <lineage>
        <taxon>Bacteria</taxon>
        <taxon>Bacillati</taxon>
        <taxon>Bacillota</taxon>
        <taxon>Erysipelotrichia</taxon>
        <taxon>Erysipelotrichales</taxon>
        <taxon>Erysipelotrichaceae</taxon>
        <taxon>Merdibacter</taxon>
    </lineage>
</organism>
<gene>
    <name evidence="4" type="ORF">H9702_07180</name>
</gene>
<keyword evidence="2" id="KW-0479">Metal-binding</keyword>
<evidence type="ECO:0000256" key="2">
    <source>
        <dbReference type="RuleBase" id="RU362039"/>
    </source>
</evidence>
<evidence type="ECO:0000256" key="1">
    <source>
        <dbReference type="ARBA" id="ARBA00008950"/>
    </source>
</evidence>
<evidence type="ECO:0000313" key="4">
    <source>
        <dbReference type="EMBL" id="HJC36899.1"/>
    </source>
</evidence>
<sequence length="164" mass="18891">MKVIVVSDSHGRDDLLYDLQERYPDAGAFLHCGDVEAPAEDFPGYLIVQGNNDYYYDIPASRVLPIGGHRILLIHSHQFSYRKRDQQMIEFAKERGCDIICYGHTHVADNRKKEGMLLLNPGSLRYSRDGRPPSYAVLTLTPEKADAEIIFLEEPEPKKKYFWF</sequence>
<dbReference type="InterPro" id="IPR029052">
    <property type="entry name" value="Metallo-depent_PP-like"/>
</dbReference>
<dbReference type="InterPro" id="IPR041802">
    <property type="entry name" value="MPP_YfcE"/>
</dbReference>
<dbReference type="Gene3D" id="3.60.21.10">
    <property type="match status" value="1"/>
</dbReference>